<organism evidence="1 2">
    <name type="scientific">Kibdelosporangium lantanae</name>
    <dbReference type="NCBI Taxonomy" id="1497396"/>
    <lineage>
        <taxon>Bacteria</taxon>
        <taxon>Bacillati</taxon>
        <taxon>Actinomycetota</taxon>
        <taxon>Actinomycetes</taxon>
        <taxon>Pseudonocardiales</taxon>
        <taxon>Pseudonocardiaceae</taxon>
        <taxon>Kibdelosporangium</taxon>
    </lineage>
</organism>
<comment type="caution">
    <text evidence="1">The sequence shown here is derived from an EMBL/GenBank/DDBJ whole genome shotgun (WGS) entry which is preliminary data.</text>
</comment>
<reference evidence="2" key="1">
    <citation type="journal article" date="2019" name="Int. J. Syst. Evol. Microbiol.">
        <title>The Global Catalogue of Microorganisms (GCM) 10K type strain sequencing project: providing services to taxonomists for standard genome sequencing and annotation.</title>
        <authorList>
            <consortium name="The Broad Institute Genomics Platform"/>
            <consortium name="The Broad Institute Genome Sequencing Center for Infectious Disease"/>
            <person name="Wu L."/>
            <person name="Ma J."/>
        </authorList>
    </citation>
    <scope>NUCLEOTIDE SEQUENCE [LARGE SCALE GENOMIC DNA]</scope>
    <source>
        <strain evidence="2">JCM 31486</strain>
    </source>
</reference>
<name>A0ABW3M807_9PSEU</name>
<evidence type="ECO:0000313" key="1">
    <source>
        <dbReference type="EMBL" id="MFD1045719.1"/>
    </source>
</evidence>
<protein>
    <submittedName>
        <fullName evidence="1">Uncharacterized protein</fullName>
    </submittedName>
</protein>
<dbReference type="EMBL" id="JBHTIS010000388">
    <property type="protein sequence ID" value="MFD1045719.1"/>
    <property type="molecule type" value="Genomic_DNA"/>
</dbReference>
<sequence length="87" mass="9500">MARPDGMSCTAYSKNKACDEKMLPGGIRAIWISEYRSAGKGFIFTQRRDFVFAARANGSYVLVYSDDGVGGSVVCPQGTPPRWTRTA</sequence>
<dbReference type="Proteomes" id="UP001597045">
    <property type="component" value="Unassembled WGS sequence"/>
</dbReference>
<evidence type="ECO:0000313" key="2">
    <source>
        <dbReference type="Proteomes" id="UP001597045"/>
    </source>
</evidence>
<keyword evidence="2" id="KW-1185">Reference proteome</keyword>
<proteinExistence type="predicted"/>
<gene>
    <name evidence="1" type="ORF">ACFQ1S_09145</name>
</gene>
<accession>A0ABW3M807</accession>